<evidence type="ECO:0000313" key="2">
    <source>
        <dbReference type="Proteomes" id="UP000028725"/>
    </source>
</evidence>
<dbReference type="Proteomes" id="UP000028725">
    <property type="component" value="Unassembled WGS sequence"/>
</dbReference>
<proteinExistence type="predicted"/>
<reference evidence="1 2" key="1">
    <citation type="submission" date="2014-04" db="EMBL/GenBank/DDBJ databases">
        <title>Genome assembly of Hyalangium minutum DSM 14724.</title>
        <authorList>
            <person name="Sharma G."/>
            <person name="Subramanian S."/>
        </authorList>
    </citation>
    <scope>NUCLEOTIDE SEQUENCE [LARGE SCALE GENOMIC DNA]</scope>
    <source>
        <strain evidence="1 2">DSM 14724</strain>
    </source>
</reference>
<dbReference type="EMBL" id="JMCB01000015">
    <property type="protein sequence ID" value="KFE64020.1"/>
    <property type="molecule type" value="Genomic_DNA"/>
</dbReference>
<evidence type="ECO:0000313" key="1">
    <source>
        <dbReference type="EMBL" id="KFE64020.1"/>
    </source>
</evidence>
<comment type="caution">
    <text evidence="1">The sequence shown here is derived from an EMBL/GenBank/DDBJ whole genome shotgun (WGS) entry which is preliminary data.</text>
</comment>
<name>A0A085W8K7_9BACT</name>
<accession>A0A085W8K7</accession>
<keyword evidence="2" id="KW-1185">Reference proteome</keyword>
<sequence>MLHHLRFFAERNPAAHRVHQESFCGVCQGQGRFSGAMSSLAINYLQAYFNLIACGLEGVPAQKKACLTEPWSRVGVRRASPRAESFLAAVNLLLLGSWLRLQKERGDRRASVGLFMLRSGLRKSEEEVRGAGLEPERFQGLPLADPLSDGLPEVFAEVMVRLAELCGRPEQAEQMAGMGRALARGLVLWHVSVPPSPDNPDWFPELRQQLAQDPEGLRQRLESQLAELRTHLEALPLGDSQEAALAVVDSMKEGERVQQPLRGDPFEAYKRRWVQSGDPCELPGGIIRR</sequence>
<protein>
    <submittedName>
        <fullName evidence="1">Uncharacterized protein</fullName>
    </submittedName>
</protein>
<organism evidence="1 2">
    <name type="scientific">Hyalangium minutum</name>
    <dbReference type="NCBI Taxonomy" id="394096"/>
    <lineage>
        <taxon>Bacteria</taxon>
        <taxon>Pseudomonadati</taxon>
        <taxon>Myxococcota</taxon>
        <taxon>Myxococcia</taxon>
        <taxon>Myxococcales</taxon>
        <taxon>Cystobacterineae</taxon>
        <taxon>Archangiaceae</taxon>
        <taxon>Hyalangium</taxon>
    </lineage>
</organism>
<dbReference type="RefSeq" id="WP_044195239.1">
    <property type="nucleotide sequence ID" value="NZ_JMCB01000015.1"/>
</dbReference>
<dbReference type="AlphaFoldDB" id="A0A085W8K7"/>
<gene>
    <name evidence="1" type="ORF">DB31_2433</name>
</gene>